<dbReference type="GO" id="GO:0016787">
    <property type="term" value="F:hydrolase activity"/>
    <property type="evidence" value="ECO:0007669"/>
    <property type="project" value="UniProtKB-KW"/>
</dbReference>
<accession>A0A934QXR6</accession>
<proteinExistence type="predicted"/>
<dbReference type="SUPFAM" id="SSF63817">
    <property type="entry name" value="Sortase"/>
    <property type="match status" value="1"/>
</dbReference>
<protein>
    <submittedName>
        <fullName evidence="3">Sortase</fullName>
    </submittedName>
</protein>
<evidence type="ECO:0000313" key="3">
    <source>
        <dbReference type="EMBL" id="MBK1787223.1"/>
    </source>
</evidence>
<evidence type="ECO:0000256" key="2">
    <source>
        <dbReference type="SAM" id="MobiDB-lite"/>
    </source>
</evidence>
<dbReference type="AlphaFoldDB" id="A0A934QXR6"/>
<evidence type="ECO:0000256" key="1">
    <source>
        <dbReference type="ARBA" id="ARBA00022801"/>
    </source>
</evidence>
<reference evidence="3" key="1">
    <citation type="submission" date="2020-12" db="EMBL/GenBank/DDBJ databases">
        <title>Prauserella sp. ASG 168, a novel actinomycete isolated from cave rock.</title>
        <authorList>
            <person name="Suriyachadkun C."/>
        </authorList>
    </citation>
    <scope>NUCLEOTIDE SEQUENCE</scope>
    <source>
        <strain evidence="3">ASG 168</strain>
    </source>
</reference>
<dbReference type="CDD" id="cd05829">
    <property type="entry name" value="Sortase_F"/>
    <property type="match status" value="1"/>
</dbReference>
<dbReference type="EMBL" id="JAENJH010000006">
    <property type="protein sequence ID" value="MBK1787223.1"/>
    <property type="molecule type" value="Genomic_DNA"/>
</dbReference>
<dbReference type="Proteomes" id="UP000635245">
    <property type="component" value="Unassembled WGS sequence"/>
</dbReference>
<dbReference type="Pfam" id="PF04203">
    <property type="entry name" value="Sortase"/>
    <property type="match status" value="1"/>
</dbReference>
<feature type="region of interest" description="Disordered" evidence="2">
    <location>
        <begin position="47"/>
        <end position="85"/>
    </location>
</feature>
<gene>
    <name evidence="3" type="ORF">JHE00_23100</name>
</gene>
<dbReference type="InterPro" id="IPR023365">
    <property type="entry name" value="Sortase_dom-sf"/>
</dbReference>
<name>A0A934QXR6_9PSEU</name>
<keyword evidence="1" id="KW-0378">Hydrolase</keyword>
<feature type="compositionally biased region" description="Low complexity" evidence="2">
    <location>
        <begin position="48"/>
        <end position="58"/>
    </location>
</feature>
<keyword evidence="4" id="KW-1185">Reference proteome</keyword>
<dbReference type="InterPro" id="IPR042001">
    <property type="entry name" value="Sortase_F"/>
</dbReference>
<dbReference type="InterPro" id="IPR005754">
    <property type="entry name" value="Sortase"/>
</dbReference>
<organism evidence="3 4">
    <name type="scientific">Prauserella cavernicola</name>
    <dbReference type="NCBI Taxonomy" id="2800127"/>
    <lineage>
        <taxon>Bacteria</taxon>
        <taxon>Bacillati</taxon>
        <taxon>Actinomycetota</taxon>
        <taxon>Actinomycetes</taxon>
        <taxon>Pseudonocardiales</taxon>
        <taxon>Pseudonocardiaceae</taxon>
        <taxon>Prauserella</taxon>
    </lineage>
</organism>
<dbReference type="RefSeq" id="WP_200321619.1">
    <property type="nucleotide sequence ID" value="NZ_JAENJH010000006.1"/>
</dbReference>
<sequence length="262" mass="26352">MQPSPHPADRPARPWLRRLGLLAAVLALAAGGTLIALDLGSPGGVGGVASPDPATSSPADPPPHTVPTRPSAAVPPPVTAPGVEYDAPGPSAVSVSTGGYSSVAAGGARLTIPSLGVNAPISTATATDGVLDVPSDVRTIGWYSGTSRLSDPATSPAPGQPGVALLAGHVSWIGQGEGAFHDLAALRPGDRVEVHGDNGVTTHWTVAARPTVTPKDRLPAELFGNSGPARVALVTCGGRYERATGDYRDNVIVWAEPAQGVH</sequence>
<comment type="caution">
    <text evidence="3">The sequence shown here is derived from an EMBL/GenBank/DDBJ whole genome shotgun (WGS) entry which is preliminary data.</text>
</comment>
<evidence type="ECO:0000313" key="4">
    <source>
        <dbReference type="Proteomes" id="UP000635245"/>
    </source>
</evidence>
<dbReference type="Gene3D" id="2.40.260.10">
    <property type="entry name" value="Sortase"/>
    <property type="match status" value="1"/>
</dbReference>